<dbReference type="OrthoDB" id="9801813at2"/>
<dbReference type="AlphaFoldDB" id="B0NHY5"/>
<dbReference type="STRING" id="411468.CLOSCI_03101"/>
<dbReference type="EMBL" id="CP036170">
    <property type="protein sequence ID" value="QBF74068.1"/>
    <property type="molecule type" value="Genomic_DNA"/>
</dbReference>
<dbReference type="Gene3D" id="3.40.50.300">
    <property type="entry name" value="P-loop containing nucleotide triphosphate hydrolases"/>
    <property type="match status" value="1"/>
</dbReference>
<organism evidence="1 2">
    <name type="scientific">Clostridium scindens (strain ATCC 35704 / DSM 5676 / VPI 13733 / 19)</name>
    <dbReference type="NCBI Taxonomy" id="411468"/>
    <lineage>
        <taxon>Bacteria</taxon>
        <taxon>Bacillati</taxon>
        <taxon>Bacillota</taxon>
        <taxon>Clostridia</taxon>
        <taxon>Lachnospirales</taxon>
        <taxon>Lachnospiraceae</taxon>
    </lineage>
</organism>
<dbReference type="RefSeq" id="WP_004607830.1">
    <property type="nucleotide sequence ID" value="NZ_CP036170.1"/>
</dbReference>
<dbReference type="eggNOG" id="COG1131">
    <property type="taxonomic scope" value="Bacteria"/>
</dbReference>
<dbReference type="PANTHER" id="PTHR43581">
    <property type="entry name" value="ATP/GTP PHOSPHATASE"/>
    <property type="match status" value="1"/>
</dbReference>
<dbReference type="InterPro" id="IPR051396">
    <property type="entry name" value="Bact_Antivir_Def_Nuclease"/>
</dbReference>
<gene>
    <name evidence="1" type="ORF">HDCHBGLK_01464</name>
</gene>
<dbReference type="SUPFAM" id="SSF52540">
    <property type="entry name" value="P-loop containing nucleoside triphosphate hydrolases"/>
    <property type="match status" value="1"/>
</dbReference>
<dbReference type="Pfam" id="PF13304">
    <property type="entry name" value="AAA_21"/>
    <property type="match status" value="1"/>
</dbReference>
<protein>
    <submittedName>
        <fullName evidence="1">Uncharacterized protein</fullName>
    </submittedName>
</protein>
<dbReference type="InterPro" id="IPR003593">
    <property type="entry name" value="AAA+_ATPase"/>
</dbReference>
<reference evidence="1 2" key="1">
    <citation type="journal article" date="2019" name="Appl. Environ. Microbiol.">
        <title>Clostridium scindens ATCC 35704: integration of nutritional requirements, the complete genome sequence, and global transcriptional responses to bile acids.</title>
        <authorList>
            <person name="Devendran S."/>
            <person name="Shrestha R."/>
            <person name="Alves J.M.P."/>
            <person name="Wolf P.G."/>
            <person name="Ly L."/>
            <person name="Hernandez A.G."/>
            <person name="Mendez-Garcia C."/>
            <person name="Inboden A."/>
            <person name="Wiley J."/>
            <person name="Paul O."/>
            <person name="Allen A."/>
            <person name="Springer E."/>
            <person name="Wright C.L."/>
            <person name="Fields C.J."/>
            <person name="Daniel S.L."/>
            <person name="Ridlon J.M."/>
        </authorList>
    </citation>
    <scope>NUCLEOTIDE SEQUENCE [LARGE SCALE GENOMIC DNA]</scope>
    <source>
        <strain evidence="1 2">ATCC 35704</strain>
    </source>
</reference>
<evidence type="ECO:0000313" key="1">
    <source>
        <dbReference type="EMBL" id="QBF74068.1"/>
    </source>
</evidence>
<dbReference type="InterPro" id="IPR027417">
    <property type="entry name" value="P-loop_NTPase"/>
</dbReference>
<dbReference type="Proteomes" id="UP000289664">
    <property type="component" value="Chromosome"/>
</dbReference>
<dbReference type="HOGENOM" id="CLU_562203_0_0_9"/>
<dbReference type="InterPro" id="IPR003959">
    <property type="entry name" value="ATPase_AAA_core"/>
</dbReference>
<evidence type="ECO:0000313" key="2">
    <source>
        <dbReference type="Proteomes" id="UP000289664"/>
    </source>
</evidence>
<proteinExistence type="predicted"/>
<name>B0NHY5_CLOS5</name>
<keyword evidence="2" id="KW-1185">Reference proteome</keyword>
<dbReference type="PANTHER" id="PTHR43581:SF2">
    <property type="entry name" value="EXCINUCLEASE ATPASE SUBUNIT"/>
    <property type="match status" value="1"/>
</dbReference>
<dbReference type="GeneID" id="62695688"/>
<dbReference type="SMART" id="SM00382">
    <property type="entry name" value="AAA"/>
    <property type="match status" value="1"/>
</dbReference>
<accession>B0NHY5</accession>
<sequence length="518" mass="60741">MNKKLHVEINNIKGISSLEIDMPLKPDVYAITGINGIGKSTVLSSIAPRLVRPINFSMLRPFDYTDDSFISFTIDENTEKWQPQTNGRWTCSTSPTLNLRGFQEGSITKGTRFSNTSSYKTYKKLQRVNRHYLLPADDFVRENLGLILHNNKNYYEKLFRIDRNKAEQIYQYRGVPYFLETNNHLLSHFDLSTGEFLLINLLHLLNNLLVRTNNSEKLNLILIDEIELALHPSAIKRLVEFMKNISHRYNVATYFSTHSLEIIHALPIDNLFYLKQINDDTIVCETPCYPAYITRDIYSHNGYDVIILVEDDLAEYLVNNFIHKINLDENKRIQVLPVGGYDNTLDLHENFITDRILTESSHIISIIDGDVQDIVRKKIDEDKLWSRIPNNNILFLPIESLEKYLKVQLFDMHNYELMRKIRDRLFKFQTEPNWFEAQYRENINTKKKHDAEQNKPIKNDTEYFTNGKNLFSILSDEYVNNGGKKIEFRKAICQLVIDYNDYTSFEQRLGTALQQLFH</sequence>
<dbReference type="GO" id="GO:0005524">
    <property type="term" value="F:ATP binding"/>
    <property type="evidence" value="ECO:0007669"/>
    <property type="project" value="InterPro"/>
</dbReference>
<dbReference type="KEGG" id="csci:HDCHBGLK_01464"/>
<dbReference type="GO" id="GO:0016887">
    <property type="term" value="F:ATP hydrolysis activity"/>
    <property type="evidence" value="ECO:0007669"/>
    <property type="project" value="InterPro"/>
</dbReference>